<name>A0ABU1YUF6_ROSSA</name>
<proteinExistence type="predicted"/>
<accession>A0ABU1YUF6</accession>
<reference evidence="2 3" key="1">
    <citation type="submission" date="2023-07" db="EMBL/GenBank/DDBJ databases">
        <title>Sorghum-associated microbial communities from plants grown in Nebraska, USA.</title>
        <authorList>
            <person name="Schachtman D."/>
        </authorList>
    </citation>
    <scope>NUCLEOTIDE SEQUENCE [LARGE SCALE GENOMIC DNA]</scope>
    <source>
        <strain evidence="2 3">BE314</strain>
    </source>
</reference>
<keyword evidence="1" id="KW-0472">Membrane</keyword>
<evidence type="ECO:0000313" key="3">
    <source>
        <dbReference type="Proteomes" id="UP001180453"/>
    </source>
</evidence>
<keyword evidence="1" id="KW-1133">Transmembrane helix</keyword>
<keyword evidence="1" id="KW-0812">Transmembrane</keyword>
<keyword evidence="3" id="KW-1185">Reference proteome</keyword>
<feature type="transmembrane region" description="Helical" evidence="1">
    <location>
        <begin position="111"/>
        <end position="132"/>
    </location>
</feature>
<dbReference type="EMBL" id="JAVDXU010000003">
    <property type="protein sequence ID" value="MDR7271586.1"/>
    <property type="molecule type" value="Genomic_DNA"/>
</dbReference>
<dbReference type="RefSeq" id="WP_310269067.1">
    <property type="nucleotide sequence ID" value="NZ_JAVDXU010000003.1"/>
</dbReference>
<evidence type="ECO:0000256" key="1">
    <source>
        <dbReference type="SAM" id="Phobius"/>
    </source>
</evidence>
<evidence type="ECO:0000313" key="2">
    <source>
        <dbReference type="EMBL" id="MDR7271586.1"/>
    </source>
</evidence>
<gene>
    <name evidence="2" type="ORF">J2X20_004254</name>
</gene>
<comment type="caution">
    <text evidence="2">The sequence shown here is derived from an EMBL/GenBank/DDBJ whole genome shotgun (WGS) entry which is preliminary data.</text>
</comment>
<sequence>MAVTLVILAFGLFALGLTTAGLATGARQVVFLTQAYRVQGTVVKEWRYRIYGRWQRYYRVEFQLRNGQRAELRGSGACALGEAVPVMVRERSGHDPKAQIATWSQLWLPSILLLATGSIATLTLISIMGILWR</sequence>
<evidence type="ECO:0008006" key="4">
    <source>
        <dbReference type="Google" id="ProtNLM"/>
    </source>
</evidence>
<organism evidence="2 3">
    <name type="scientific">Roseateles saccharophilus</name>
    <name type="common">Pseudomonas saccharophila</name>
    <dbReference type="NCBI Taxonomy" id="304"/>
    <lineage>
        <taxon>Bacteria</taxon>
        <taxon>Pseudomonadati</taxon>
        <taxon>Pseudomonadota</taxon>
        <taxon>Betaproteobacteria</taxon>
        <taxon>Burkholderiales</taxon>
        <taxon>Sphaerotilaceae</taxon>
        <taxon>Roseateles</taxon>
    </lineage>
</organism>
<dbReference type="Proteomes" id="UP001180453">
    <property type="component" value="Unassembled WGS sequence"/>
</dbReference>
<protein>
    <recommendedName>
        <fullName evidence="4">DUF3592 domain-containing protein</fullName>
    </recommendedName>
</protein>